<reference evidence="2" key="1">
    <citation type="submission" date="2022-11" db="UniProtKB">
        <authorList>
            <consortium name="WormBaseParasite"/>
        </authorList>
    </citation>
    <scope>IDENTIFICATION</scope>
</reference>
<proteinExistence type="predicted"/>
<name>A0AC35GYU4_9BILA</name>
<dbReference type="WBParaSite" id="PS1159_v2.g997.t1">
    <property type="protein sequence ID" value="PS1159_v2.g997.t1"/>
    <property type="gene ID" value="PS1159_v2.g997"/>
</dbReference>
<evidence type="ECO:0000313" key="2">
    <source>
        <dbReference type="WBParaSite" id="PS1159_v2.g997.t1"/>
    </source>
</evidence>
<accession>A0AC35GYU4</accession>
<protein>
    <submittedName>
        <fullName evidence="2">Uncharacterized protein</fullName>
    </submittedName>
</protein>
<dbReference type="Proteomes" id="UP000887580">
    <property type="component" value="Unplaced"/>
</dbReference>
<evidence type="ECO:0000313" key="1">
    <source>
        <dbReference type="Proteomes" id="UP000887580"/>
    </source>
</evidence>
<organism evidence="1 2">
    <name type="scientific">Panagrolaimus sp. PS1159</name>
    <dbReference type="NCBI Taxonomy" id="55785"/>
    <lineage>
        <taxon>Eukaryota</taxon>
        <taxon>Metazoa</taxon>
        <taxon>Ecdysozoa</taxon>
        <taxon>Nematoda</taxon>
        <taxon>Chromadorea</taxon>
        <taxon>Rhabditida</taxon>
        <taxon>Tylenchina</taxon>
        <taxon>Panagrolaimomorpha</taxon>
        <taxon>Panagrolaimoidea</taxon>
        <taxon>Panagrolaimidae</taxon>
        <taxon>Panagrolaimus</taxon>
    </lineage>
</organism>
<sequence>MAAGFRFLFVVVLLFGIISNTNGASLKGYDPYGSNKRINATTTAPPTPFEQSSYENSTTNAVGQMVKDDNTEEPRLQMIRQCTCAESDVCIKQAWSQISSCQETCKSKLYFFGDDTDALLKCFDNDSNGGTLINNCFHTMKGYCASTTSSSSTPQYIEKPTYEPKVDNGLKLKEHEIVEAFKAFHICAGKCMKDIIVECFEQKECGVLLGDSQDIGKIGEFCATLKGSIYTTSVKALPCLMPGLKRRGSDKQ</sequence>